<dbReference type="GO" id="GO:0030247">
    <property type="term" value="F:polysaccharide binding"/>
    <property type="evidence" value="ECO:0007669"/>
    <property type="project" value="UniProtKB-UniRule"/>
</dbReference>
<evidence type="ECO:0000313" key="3">
    <source>
        <dbReference type="EMBL" id="GIH29709.1"/>
    </source>
</evidence>
<evidence type="ECO:0000313" key="4">
    <source>
        <dbReference type="Proteomes" id="UP000640052"/>
    </source>
</evidence>
<proteinExistence type="predicted"/>
<dbReference type="PROSITE" id="PS51173">
    <property type="entry name" value="CBM2"/>
    <property type="match status" value="1"/>
</dbReference>
<dbReference type="GO" id="GO:0005975">
    <property type="term" value="P:carbohydrate metabolic process"/>
    <property type="evidence" value="ECO:0007669"/>
    <property type="project" value="InterPro"/>
</dbReference>
<dbReference type="Proteomes" id="UP000640052">
    <property type="component" value="Unassembled WGS sequence"/>
</dbReference>
<dbReference type="Gene3D" id="2.60.40.290">
    <property type="match status" value="1"/>
</dbReference>
<dbReference type="Pfam" id="PF00553">
    <property type="entry name" value="CBM_2"/>
    <property type="match status" value="1"/>
</dbReference>
<sequence>MAVVLACVLAGSVLSAPAGATPVFSCDYRVRSWPTGFSAELSITNHGPAISSWQAGWTFRTATELAGSWQAKVSQRTPYDMSAVNMTWNGFIGSGQMRTFGWTAFAVSTEVPDDITVNGIPC</sequence>
<dbReference type="InterPro" id="IPR012291">
    <property type="entry name" value="CBM2_carb-bd_dom_sf"/>
</dbReference>
<accession>A0A919QKA3</accession>
<comment type="caution">
    <text evidence="3">The sequence shown here is derived from an EMBL/GenBank/DDBJ whole genome shotgun (WGS) entry which is preliminary data.</text>
</comment>
<dbReference type="AlphaFoldDB" id="A0A919QKA3"/>
<feature type="domain" description="CBM2" evidence="2">
    <location>
        <begin position="17"/>
        <end position="122"/>
    </location>
</feature>
<dbReference type="GO" id="GO:0004553">
    <property type="term" value="F:hydrolase activity, hydrolyzing O-glycosyl compounds"/>
    <property type="evidence" value="ECO:0007669"/>
    <property type="project" value="InterPro"/>
</dbReference>
<organism evidence="3 4">
    <name type="scientific">Acrocarpospora phusangensis</name>
    <dbReference type="NCBI Taxonomy" id="1070424"/>
    <lineage>
        <taxon>Bacteria</taxon>
        <taxon>Bacillati</taxon>
        <taxon>Actinomycetota</taxon>
        <taxon>Actinomycetes</taxon>
        <taxon>Streptosporangiales</taxon>
        <taxon>Streptosporangiaceae</taxon>
        <taxon>Acrocarpospora</taxon>
    </lineage>
</organism>
<gene>
    <name evidence="3" type="ORF">Aph01nite_80190</name>
</gene>
<evidence type="ECO:0000259" key="2">
    <source>
        <dbReference type="PROSITE" id="PS51173"/>
    </source>
</evidence>
<dbReference type="InterPro" id="IPR008965">
    <property type="entry name" value="CBM2/CBM3_carb-bd_dom_sf"/>
</dbReference>
<evidence type="ECO:0000256" key="1">
    <source>
        <dbReference type="SAM" id="SignalP"/>
    </source>
</evidence>
<protein>
    <recommendedName>
        <fullName evidence="2">CBM2 domain-containing protein</fullName>
    </recommendedName>
</protein>
<keyword evidence="1" id="KW-0732">Signal</keyword>
<feature type="signal peptide" evidence="1">
    <location>
        <begin position="1"/>
        <end position="20"/>
    </location>
</feature>
<dbReference type="EMBL" id="BOOA01000152">
    <property type="protein sequence ID" value="GIH29709.1"/>
    <property type="molecule type" value="Genomic_DNA"/>
</dbReference>
<dbReference type="SUPFAM" id="SSF49384">
    <property type="entry name" value="Carbohydrate-binding domain"/>
    <property type="match status" value="1"/>
</dbReference>
<reference evidence="3" key="1">
    <citation type="submission" date="2021-01" db="EMBL/GenBank/DDBJ databases">
        <title>Whole genome shotgun sequence of Acrocarpospora phusangensis NBRC 108782.</title>
        <authorList>
            <person name="Komaki H."/>
            <person name="Tamura T."/>
        </authorList>
    </citation>
    <scope>NUCLEOTIDE SEQUENCE</scope>
    <source>
        <strain evidence="3">NBRC 108782</strain>
    </source>
</reference>
<dbReference type="RefSeq" id="WP_204046323.1">
    <property type="nucleotide sequence ID" value="NZ_BOOA01000152.1"/>
</dbReference>
<keyword evidence="4" id="KW-1185">Reference proteome</keyword>
<dbReference type="InterPro" id="IPR001919">
    <property type="entry name" value="CBD2"/>
</dbReference>
<feature type="chain" id="PRO_5038885842" description="CBM2 domain-containing protein" evidence="1">
    <location>
        <begin position="21"/>
        <end position="122"/>
    </location>
</feature>
<name>A0A919QKA3_9ACTN</name>
<dbReference type="SMART" id="SM00637">
    <property type="entry name" value="CBD_II"/>
    <property type="match status" value="1"/>
</dbReference>